<dbReference type="EMBL" id="MASJ01000001">
    <property type="protein sequence ID" value="OCS88273.1"/>
    <property type="molecule type" value="Genomic_DNA"/>
</dbReference>
<keyword evidence="7" id="KW-1185">Reference proteome</keyword>
<dbReference type="Gene3D" id="3.90.79.10">
    <property type="entry name" value="Nucleoside Triphosphate Pyrophosphohydrolase"/>
    <property type="match status" value="1"/>
</dbReference>
<evidence type="ECO:0000256" key="2">
    <source>
        <dbReference type="ARBA" id="ARBA00022801"/>
    </source>
</evidence>
<dbReference type="RefSeq" id="WP_066542069.1">
    <property type="nucleotide sequence ID" value="NZ_MASJ01000001.1"/>
</dbReference>
<dbReference type="Pfam" id="PF00293">
    <property type="entry name" value="NUDIX"/>
    <property type="match status" value="1"/>
</dbReference>
<evidence type="ECO:0000256" key="4">
    <source>
        <dbReference type="RuleBase" id="RU003476"/>
    </source>
</evidence>
<comment type="caution">
    <text evidence="6">The sequence shown here is derived from an EMBL/GenBank/DDBJ whole genome shotgun (WGS) entry which is preliminary data.</text>
</comment>
<evidence type="ECO:0000313" key="7">
    <source>
        <dbReference type="Proteomes" id="UP000093199"/>
    </source>
</evidence>
<dbReference type="Proteomes" id="UP000093199">
    <property type="component" value="Unassembled WGS sequence"/>
</dbReference>
<evidence type="ECO:0000259" key="5">
    <source>
        <dbReference type="PROSITE" id="PS51462"/>
    </source>
</evidence>
<evidence type="ECO:0000256" key="3">
    <source>
        <dbReference type="ARBA" id="ARBA00022842"/>
    </source>
</evidence>
<dbReference type="STRING" id="33978.A6M13_00055"/>
<dbReference type="PROSITE" id="PS00893">
    <property type="entry name" value="NUDIX_BOX"/>
    <property type="match status" value="1"/>
</dbReference>
<dbReference type="InterPro" id="IPR020084">
    <property type="entry name" value="NUDIX_hydrolase_CS"/>
</dbReference>
<dbReference type="GO" id="GO:0016787">
    <property type="term" value="F:hydrolase activity"/>
    <property type="evidence" value="ECO:0007669"/>
    <property type="project" value="UniProtKB-KW"/>
</dbReference>
<dbReference type="InterPro" id="IPR020476">
    <property type="entry name" value="Nudix_hydrolase"/>
</dbReference>
<dbReference type="PRINTS" id="PR00502">
    <property type="entry name" value="NUDIXFAMILY"/>
</dbReference>
<dbReference type="PROSITE" id="PS51462">
    <property type="entry name" value="NUDIX"/>
    <property type="match status" value="1"/>
</dbReference>
<dbReference type="InterPro" id="IPR000086">
    <property type="entry name" value="NUDIX_hydrolase_dom"/>
</dbReference>
<evidence type="ECO:0000313" key="6">
    <source>
        <dbReference type="EMBL" id="OCS88273.1"/>
    </source>
</evidence>
<name>A0A1C0YMB3_9BACL</name>
<dbReference type="OrthoDB" id="9131041at2"/>
<accession>A0A1C0YMB3</accession>
<dbReference type="InterPro" id="IPR015797">
    <property type="entry name" value="NUDIX_hydrolase-like_dom_sf"/>
</dbReference>
<comment type="similarity">
    <text evidence="4">Belongs to the Nudix hydrolase family.</text>
</comment>
<protein>
    <submittedName>
        <fullName evidence="6">Nucleoside triphosphatase</fullName>
    </submittedName>
</protein>
<dbReference type="SUPFAM" id="SSF55811">
    <property type="entry name" value="Nudix"/>
    <property type="match status" value="1"/>
</dbReference>
<feature type="domain" description="Nudix hydrolase" evidence="5">
    <location>
        <begin position="21"/>
        <end position="145"/>
    </location>
</feature>
<keyword evidence="2 4" id="KW-0378">Hydrolase</keyword>
<gene>
    <name evidence="6" type="ORF">A6M13_00055</name>
</gene>
<reference evidence="6 7" key="1">
    <citation type="submission" date="2016-07" db="EMBL/GenBank/DDBJ databases">
        <title>Caryophanon tenue genome sequencing.</title>
        <authorList>
            <person name="Verma A."/>
            <person name="Pal Y."/>
            <person name="Krishnamurthi S."/>
        </authorList>
    </citation>
    <scope>NUCLEOTIDE SEQUENCE [LARGE SCALE GENOMIC DNA]</scope>
    <source>
        <strain evidence="6 7">DSM 14152</strain>
    </source>
</reference>
<keyword evidence="3" id="KW-0460">Magnesium</keyword>
<comment type="cofactor">
    <cofactor evidence="1">
        <name>Mg(2+)</name>
        <dbReference type="ChEBI" id="CHEBI:18420"/>
    </cofactor>
</comment>
<evidence type="ECO:0000256" key="1">
    <source>
        <dbReference type="ARBA" id="ARBA00001946"/>
    </source>
</evidence>
<dbReference type="PANTHER" id="PTHR43222">
    <property type="entry name" value="NUDIX HYDROLASE 23"/>
    <property type="match status" value="1"/>
</dbReference>
<proteinExistence type="inferred from homology"/>
<dbReference type="AlphaFoldDB" id="A0A1C0YMB3"/>
<organism evidence="6 7">
    <name type="scientific">Caryophanon tenue</name>
    <dbReference type="NCBI Taxonomy" id="33978"/>
    <lineage>
        <taxon>Bacteria</taxon>
        <taxon>Bacillati</taxon>
        <taxon>Bacillota</taxon>
        <taxon>Bacilli</taxon>
        <taxon>Bacillales</taxon>
        <taxon>Caryophanaceae</taxon>
        <taxon>Caryophanon</taxon>
    </lineage>
</organism>
<dbReference type="PANTHER" id="PTHR43222:SF2">
    <property type="entry name" value="NUDIX HYDROLASE 23, CHLOROPLASTIC"/>
    <property type="match status" value="1"/>
</dbReference>
<sequence length="155" mass="17770">MFTFEDLRGCKVELSFMPHTFDVASKHVLVLVQHEGKWLTTQHKVRGTEFPGGKVELGETLVEAAIREVYEETGVHVTDVTWFAEYAVHAEPLFSKTVFLARFASQEPLPNDFETVGMAWLEESAVFKAQPLSFYMQDDGMQMLLQEVKCSDYKW</sequence>